<dbReference type="AlphaFoldDB" id="A0A6G0YYC8"/>
<dbReference type="Proteomes" id="UP000478052">
    <property type="component" value="Unassembled WGS sequence"/>
</dbReference>
<name>A0A6G0YYC8_APHCR</name>
<keyword evidence="2" id="KW-1185">Reference proteome</keyword>
<reference evidence="1 2" key="1">
    <citation type="submission" date="2019-08" db="EMBL/GenBank/DDBJ databases">
        <title>Whole genome of Aphis craccivora.</title>
        <authorList>
            <person name="Voronova N.V."/>
            <person name="Shulinski R.S."/>
            <person name="Bandarenka Y.V."/>
            <person name="Zhorov D.G."/>
            <person name="Warner D."/>
        </authorList>
    </citation>
    <scope>NUCLEOTIDE SEQUENCE [LARGE SCALE GENOMIC DNA]</scope>
    <source>
        <strain evidence="1">180601</strain>
        <tissue evidence="1">Whole Body</tissue>
    </source>
</reference>
<dbReference type="OrthoDB" id="10302891at2759"/>
<evidence type="ECO:0000313" key="1">
    <source>
        <dbReference type="EMBL" id="KAF0762819.1"/>
    </source>
</evidence>
<comment type="caution">
    <text evidence="1">The sequence shown here is derived from an EMBL/GenBank/DDBJ whole genome shotgun (WGS) entry which is preliminary data.</text>
</comment>
<evidence type="ECO:0000313" key="2">
    <source>
        <dbReference type="Proteomes" id="UP000478052"/>
    </source>
</evidence>
<dbReference type="GO" id="GO:0008233">
    <property type="term" value="F:peptidase activity"/>
    <property type="evidence" value="ECO:0007669"/>
    <property type="project" value="UniProtKB-KW"/>
</dbReference>
<organism evidence="1 2">
    <name type="scientific">Aphis craccivora</name>
    <name type="common">Cowpea aphid</name>
    <dbReference type="NCBI Taxonomy" id="307492"/>
    <lineage>
        <taxon>Eukaryota</taxon>
        <taxon>Metazoa</taxon>
        <taxon>Ecdysozoa</taxon>
        <taxon>Arthropoda</taxon>
        <taxon>Hexapoda</taxon>
        <taxon>Insecta</taxon>
        <taxon>Pterygota</taxon>
        <taxon>Neoptera</taxon>
        <taxon>Paraneoptera</taxon>
        <taxon>Hemiptera</taxon>
        <taxon>Sternorrhyncha</taxon>
        <taxon>Aphidomorpha</taxon>
        <taxon>Aphidoidea</taxon>
        <taxon>Aphididae</taxon>
        <taxon>Aphidini</taxon>
        <taxon>Aphis</taxon>
        <taxon>Aphis</taxon>
    </lineage>
</organism>
<accession>A0A6G0YYC8</accession>
<dbReference type="EMBL" id="VUJU01002036">
    <property type="protein sequence ID" value="KAF0762819.1"/>
    <property type="molecule type" value="Genomic_DNA"/>
</dbReference>
<proteinExistence type="predicted"/>
<dbReference type="GO" id="GO:0006508">
    <property type="term" value="P:proteolysis"/>
    <property type="evidence" value="ECO:0007669"/>
    <property type="project" value="UniProtKB-KW"/>
</dbReference>
<keyword evidence="1" id="KW-0645">Protease</keyword>
<gene>
    <name evidence="1" type="ORF">FWK35_00007494</name>
</gene>
<sequence length="364" mass="41862">MKRKKFSSMENILCEDYSVKKHLVNINHQLLNVDSEPNKKNMNSVIPSPTELEDYKHAYINHPNKNSFMDDNNCHESDESDEYDSDCSLGSLNSLYLRLKSNSKVIDLNTTDRVGRKQLQTICNLSKTDGTPGNNEIASSKPKTDKHVNIIRSNDNICCESDEYDSDCSLRSSNSLCLKLKNCSTINKVDTQQLQATICKLSKTDSFPENNDAKETNTSKKIKAYDKTEHTKPIMKLSTTIFYGKQKSTSQYHFSHEYSFKIKSSNSKILKTRNSVSKRKYCTNKSRISIKKLKQRKHLSIQKTLSSSEIFFENKYSIRSQLKEPVPLLQFNIKSIKKNFNSLSNTTENQSANEIEFIKYDILY</sequence>
<protein>
    <submittedName>
        <fullName evidence="1">Mitochondrial inner membrane protease subunit</fullName>
    </submittedName>
</protein>
<keyword evidence="1" id="KW-0378">Hydrolase</keyword>